<keyword evidence="4" id="KW-0482">Metalloprotease</keyword>
<reference evidence="4 5" key="1">
    <citation type="submission" date="2019-12" db="EMBL/GenBank/DDBJ databases">
        <title>Genomic-based taxomic classification of the family Erythrobacteraceae.</title>
        <authorList>
            <person name="Xu L."/>
        </authorList>
    </citation>
    <scope>NUCLEOTIDE SEQUENCE [LARGE SCALE GENOMIC DNA]</scope>
    <source>
        <strain evidence="4 5">JCM 10282</strain>
    </source>
</reference>
<evidence type="ECO:0000256" key="1">
    <source>
        <dbReference type="SAM" id="Phobius"/>
    </source>
</evidence>
<evidence type="ECO:0000313" key="5">
    <source>
        <dbReference type="Proteomes" id="UP000430021"/>
    </source>
</evidence>
<evidence type="ECO:0000313" key="3">
    <source>
        <dbReference type="EMBL" id="MBB3775078.1"/>
    </source>
</evidence>
<name>A0A6I4UHD8_9SPHN</name>
<dbReference type="Pfam" id="PF02517">
    <property type="entry name" value="Rce1-like"/>
    <property type="match status" value="1"/>
</dbReference>
<accession>A0A6I4UHD8</accession>
<dbReference type="GO" id="GO:0006508">
    <property type="term" value="P:proteolysis"/>
    <property type="evidence" value="ECO:0007669"/>
    <property type="project" value="UniProtKB-KW"/>
</dbReference>
<gene>
    <name evidence="3" type="ORF">FHS52_001021</name>
    <name evidence="4" type="ORF">GRI59_01540</name>
</gene>
<keyword evidence="1" id="KW-1133">Transmembrane helix</keyword>
<feature type="transmembrane region" description="Helical" evidence="1">
    <location>
        <begin position="43"/>
        <end position="65"/>
    </location>
</feature>
<dbReference type="OrthoDB" id="7427644at2"/>
<organism evidence="4 5">
    <name type="scientific">Erythrobacter ramosus</name>
    <dbReference type="NCBI Taxonomy" id="35811"/>
    <lineage>
        <taxon>Bacteria</taxon>
        <taxon>Pseudomonadati</taxon>
        <taxon>Pseudomonadota</taxon>
        <taxon>Alphaproteobacteria</taxon>
        <taxon>Sphingomonadales</taxon>
        <taxon>Erythrobacteraceae</taxon>
        <taxon>Erythrobacter/Porphyrobacter group</taxon>
        <taxon>Erythrobacter</taxon>
    </lineage>
</organism>
<dbReference type="Proteomes" id="UP000548685">
    <property type="component" value="Unassembled WGS sequence"/>
</dbReference>
<dbReference type="EMBL" id="WTYB01000001">
    <property type="protein sequence ID" value="MXP37294.1"/>
    <property type="molecule type" value="Genomic_DNA"/>
</dbReference>
<keyword evidence="6" id="KW-1185">Reference proteome</keyword>
<sequence length="243" mass="26467">MSARLTPAGALGARARIADVMRFALRPTFAEAPTVTGWQAVKALAVLLALSFAIMVPLGLMLNLVDPAMTIRLQRAEPPPKQLRDLFVALAFAPIFEEMLFRAWLSGRIAALRYGLYGLVALALLLADIVLETSGNVLSGMAVLAVFVGLLQWGLTNDTERAVPAWFIRHFRWFVWGSSLMFGLIHLGNDDTPSGLLGLIAVTPQMIGGVLLAYTRTRLGLAWAILHHGLYNAVFFGVPFALR</sequence>
<reference evidence="3 6" key="2">
    <citation type="submission" date="2020-08" db="EMBL/GenBank/DDBJ databases">
        <title>Genomic Encyclopedia of Type Strains, Phase IV (KMG-IV): sequencing the most valuable type-strain genomes for metagenomic binning, comparative biology and taxonomic classification.</title>
        <authorList>
            <person name="Goeker M."/>
        </authorList>
    </citation>
    <scope>NUCLEOTIDE SEQUENCE [LARGE SCALE GENOMIC DNA]</scope>
    <source>
        <strain evidence="3 6">DSM 8510</strain>
    </source>
</reference>
<keyword evidence="1" id="KW-0812">Transmembrane</keyword>
<keyword evidence="4" id="KW-0378">Hydrolase</keyword>
<dbReference type="InterPro" id="IPR003675">
    <property type="entry name" value="Rce1/LyrA-like_dom"/>
</dbReference>
<evidence type="ECO:0000259" key="2">
    <source>
        <dbReference type="Pfam" id="PF02517"/>
    </source>
</evidence>
<keyword evidence="1" id="KW-0472">Membrane</keyword>
<evidence type="ECO:0000313" key="6">
    <source>
        <dbReference type="Proteomes" id="UP000548685"/>
    </source>
</evidence>
<dbReference type="RefSeq" id="WP_160759440.1">
    <property type="nucleotide sequence ID" value="NZ_BAAADZ010000002.1"/>
</dbReference>
<keyword evidence="4" id="KW-0645">Protease</keyword>
<dbReference type="GO" id="GO:0004175">
    <property type="term" value="F:endopeptidase activity"/>
    <property type="evidence" value="ECO:0007669"/>
    <property type="project" value="UniProtKB-ARBA"/>
</dbReference>
<feature type="transmembrane region" description="Helical" evidence="1">
    <location>
        <begin position="167"/>
        <end position="188"/>
    </location>
</feature>
<proteinExistence type="predicted"/>
<evidence type="ECO:0000313" key="4">
    <source>
        <dbReference type="EMBL" id="MXP37294.1"/>
    </source>
</evidence>
<dbReference type="AlphaFoldDB" id="A0A6I4UHD8"/>
<dbReference type="GO" id="GO:0008237">
    <property type="term" value="F:metallopeptidase activity"/>
    <property type="evidence" value="ECO:0007669"/>
    <property type="project" value="UniProtKB-KW"/>
</dbReference>
<comment type="caution">
    <text evidence="4">The sequence shown here is derived from an EMBL/GenBank/DDBJ whole genome shotgun (WGS) entry which is preliminary data.</text>
</comment>
<dbReference type="GO" id="GO:0080120">
    <property type="term" value="P:CAAX-box protein maturation"/>
    <property type="evidence" value="ECO:0007669"/>
    <property type="project" value="UniProtKB-ARBA"/>
</dbReference>
<feature type="transmembrane region" description="Helical" evidence="1">
    <location>
        <begin position="195"/>
        <end position="214"/>
    </location>
</feature>
<feature type="transmembrane region" description="Helical" evidence="1">
    <location>
        <begin position="137"/>
        <end position="155"/>
    </location>
</feature>
<feature type="transmembrane region" description="Helical" evidence="1">
    <location>
        <begin position="220"/>
        <end position="242"/>
    </location>
</feature>
<protein>
    <submittedName>
        <fullName evidence="4">CPBP family intramembrane metalloprotease</fullName>
    </submittedName>
    <submittedName>
        <fullName evidence="3">Membrane protease YdiL (CAAX protease family)</fullName>
    </submittedName>
</protein>
<feature type="domain" description="CAAX prenyl protease 2/Lysostaphin resistance protein A-like" evidence="2">
    <location>
        <begin position="167"/>
        <end position="234"/>
    </location>
</feature>
<dbReference type="Proteomes" id="UP000430021">
    <property type="component" value="Unassembled WGS sequence"/>
</dbReference>
<feature type="transmembrane region" description="Helical" evidence="1">
    <location>
        <begin position="111"/>
        <end position="130"/>
    </location>
</feature>
<dbReference type="EMBL" id="JACICE010000001">
    <property type="protein sequence ID" value="MBB3775078.1"/>
    <property type="molecule type" value="Genomic_DNA"/>
</dbReference>